<feature type="compositionally biased region" description="Basic and acidic residues" evidence="9">
    <location>
        <begin position="3856"/>
        <end position="3865"/>
    </location>
</feature>
<dbReference type="SUPFAM" id="SSF58113">
    <property type="entry name" value="Apolipoprotein A-I"/>
    <property type="match status" value="13"/>
</dbReference>
<dbReference type="GO" id="GO:0005576">
    <property type="term" value="C:extracellular region"/>
    <property type="evidence" value="ECO:0007669"/>
    <property type="project" value="InterPro"/>
</dbReference>
<feature type="non-terminal residue" evidence="11">
    <location>
        <position position="1"/>
    </location>
</feature>
<feature type="compositionally biased region" description="Acidic residues" evidence="9">
    <location>
        <begin position="5797"/>
        <end position="5815"/>
    </location>
</feature>
<feature type="region of interest" description="Disordered" evidence="9">
    <location>
        <begin position="6072"/>
        <end position="6105"/>
    </location>
</feature>
<feature type="region of interest" description="Disordered" evidence="9">
    <location>
        <begin position="4870"/>
        <end position="4900"/>
    </location>
</feature>
<dbReference type="SMART" id="SM00417">
    <property type="entry name" value="H4"/>
    <property type="match status" value="14"/>
</dbReference>
<feature type="compositionally biased region" description="Low complexity" evidence="9">
    <location>
        <begin position="5633"/>
        <end position="5643"/>
    </location>
</feature>
<accession>A0AAE1HXW1</accession>
<keyword evidence="10" id="KW-1133">Transmembrane helix</keyword>
<feature type="region of interest" description="Disordered" evidence="9">
    <location>
        <begin position="6517"/>
        <end position="6545"/>
    </location>
</feature>
<feature type="compositionally biased region" description="Polar residues" evidence="9">
    <location>
        <begin position="3460"/>
        <end position="3496"/>
    </location>
</feature>
<evidence type="ECO:0000256" key="1">
    <source>
        <dbReference type="ARBA" id="ARBA00004123"/>
    </source>
</evidence>
<feature type="compositionally biased region" description="Polar residues" evidence="9">
    <location>
        <begin position="4870"/>
        <end position="4895"/>
    </location>
</feature>
<organism evidence="11 12">
    <name type="scientific">Frankliniella fusca</name>
    <dbReference type="NCBI Taxonomy" id="407009"/>
    <lineage>
        <taxon>Eukaryota</taxon>
        <taxon>Metazoa</taxon>
        <taxon>Ecdysozoa</taxon>
        <taxon>Arthropoda</taxon>
        <taxon>Hexapoda</taxon>
        <taxon>Insecta</taxon>
        <taxon>Pterygota</taxon>
        <taxon>Neoptera</taxon>
        <taxon>Paraneoptera</taxon>
        <taxon>Thysanoptera</taxon>
        <taxon>Terebrantia</taxon>
        <taxon>Thripoidea</taxon>
        <taxon>Thripidae</taxon>
        <taxon>Frankliniella</taxon>
    </lineage>
</organism>
<dbReference type="GO" id="GO:0000786">
    <property type="term" value="C:nucleosome"/>
    <property type="evidence" value="ECO:0007669"/>
    <property type="project" value="UniProtKB-KW"/>
</dbReference>
<feature type="region of interest" description="Disordered" evidence="9">
    <location>
        <begin position="5715"/>
        <end position="5754"/>
    </location>
</feature>
<feature type="region of interest" description="Disordered" evidence="9">
    <location>
        <begin position="5164"/>
        <end position="5236"/>
    </location>
</feature>
<evidence type="ECO:0000313" key="12">
    <source>
        <dbReference type="Proteomes" id="UP001219518"/>
    </source>
</evidence>
<keyword evidence="7" id="KW-0544">Nucleosome core</keyword>
<feature type="compositionally biased region" description="Polar residues" evidence="9">
    <location>
        <begin position="5959"/>
        <end position="5971"/>
    </location>
</feature>
<feature type="compositionally biased region" description="Polar residues" evidence="9">
    <location>
        <begin position="4779"/>
        <end position="4799"/>
    </location>
</feature>
<feature type="region of interest" description="Disordered" evidence="9">
    <location>
        <begin position="3772"/>
        <end position="3796"/>
    </location>
</feature>
<feature type="region of interest" description="Disordered" evidence="9">
    <location>
        <begin position="5885"/>
        <end position="5904"/>
    </location>
</feature>
<feature type="compositionally biased region" description="Basic and acidic residues" evidence="9">
    <location>
        <begin position="3091"/>
        <end position="3107"/>
    </location>
</feature>
<feature type="region of interest" description="Disordered" evidence="9">
    <location>
        <begin position="682"/>
        <end position="702"/>
    </location>
</feature>
<feature type="region of interest" description="Disordered" evidence="9">
    <location>
        <begin position="6027"/>
        <end position="6057"/>
    </location>
</feature>
<feature type="region of interest" description="Disordered" evidence="9">
    <location>
        <begin position="5929"/>
        <end position="5994"/>
    </location>
</feature>
<feature type="compositionally biased region" description="Basic residues" evidence="9">
    <location>
        <begin position="4309"/>
        <end position="4320"/>
    </location>
</feature>
<feature type="compositionally biased region" description="Polar residues" evidence="9">
    <location>
        <begin position="5893"/>
        <end position="5904"/>
    </location>
</feature>
<feature type="region of interest" description="Disordered" evidence="9">
    <location>
        <begin position="5520"/>
        <end position="5664"/>
    </location>
</feature>
<evidence type="ECO:0000256" key="9">
    <source>
        <dbReference type="SAM" id="MobiDB-lite"/>
    </source>
</evidence>
<feature type="compositionally biased region" description="Basic and acidic residues" evidence="9">
    <location>
        <begin position="5100"/>
        <end position="5110"/>
    </location>
</feature>
<comment type="caution">
    <text evidence="11">The sequence shown here is derived from an EMBL/GenBank/DDBJ whole genome shotgun (WGS) entry which is preliminary data.</text>
</comment>
<keyword evidence="5" id="KW-0238">DNA-binding</keyword>
<evidence type="ECO:0000256" key="7">
    <source>
        <dbReference type="ARBA" id="ARBA00023269"/>
    </source>
</evidence>
<feature type="compositionally biased region" description="Low complexity" evidence="9">
    <location>
        <begin position="5727"/>
        <end position="5744"/>
    </location>
</feature>
<feature type="region of interest" description="Disordered" evidence="9">
    <location>
        <begin position="6803"/>
        <end position="6860"/>
    </location>
</feature>
<feature type="compositionally biased region" description="Low complexity" evidence="9">
    <location>
        <begin position="6297"/>
        <end position="6316"/>
    </location>
</feature>
<evidence type="ECO:0000256" key="2">
    <source>
        <dbReference type="ARBA" id="ARBA00004286"/>
    </source>
</evidence>
<dbReference type="Proteomes" id="UP001219518">
    <property type="component" value="Unassembled WGS sequence"/>
</dbReference>
<feature type="compositionally biased region" description="Basic residues" evidence="9">
    <location>
        <begin position="4118"/>
        <end position="4127"/>
    </location>
</feature>
<feature type="region of interest" description="Disordered" evidence="9">
    <location>
        <begin position="3380"/>
        <end position="3411"/>
    </location>
</feature>
<feature type="region of interest" description="Disordered" evidence="9">
    <location>
        <begin position="4282"/>
        <end position="4348"/>
    </location>
</feature>
<protein>
    <submittedName>
        <fullName evidence="11">Perilipin-4</fullName>
    </submittedName>
</protein>
<dbReference type="GO" id="GO:0005634">
    <property type="term" value="C:nucleus"/>
    <property type="evidence" value="ECO:0007669"/>
    <property type="project" value="UniProtKB-SubCell"/>
</dbReference>
<feature type="compositionally biased region" description="Low complexity" evidence="9">
    <location>
        <begin position="5531"/>
        <end position="5548"/>
    </location>
</feature>
<feature type="region of interest" description="Disordered" evidence="9">
    <location>
        <begin position="6344"/>
        <end position="6379"/>
    </location>
</feature>
<sequence length="7162" mass="768967">MGKGKEAADSVSESVDEVVRDAKEAAEAARTDVVDAKDRVGSSVTETVDEIREDVTDTVTEAKADVQEGADSIKGAAATEVEKVGKTVDNELSAGVQAVETGVDEAKASVADTKEALEEGRDKAAVTVSEVKDAVEHEKDEIAKKGKSKVKEAKKAVGGFFGSLMGKGKEAADSVSESVDEVVRDAKEAAEAARTDVVDAKDRVASSVSETVAEVCEDVTDTVAEAKADVQEGAESIKGAAAAEVEKVGKAVDDELSAGVKAVETGVDEAKASVADTKEALEEGRDKAAVTVSEVKDAVEHEKDEIAKKGKSKVKEAKKAVGGFFGSLMGKGKEAADSVSESVDEVVRDAKEAAEAARTDMVDAKDRVGSSVTETVDEIREDVTDTVTEAKADVQEGADSIKGAAATEVEKVGKTVDNELSAGVQAVETGVDEAKASVADTKEALEEGRDKAAVTVSEVKDAVEHEKDEIAKKGKSKVKEAKKAVGGFFGSLMGKGKEAADSVSESVDEVVRDAKEAAEAARTDVVDAKDRVGSSVTETVDEIREDVTDTVTEAKADVQEGADSIKGAAATEVEKVGRTVDDELSAGVQAVVTGVDEAKASVADTKEALEEGRDKAAVTVSEVKDAVEHEKDEIAKKGKSKVKEAKKAVGGFFGSLMGKGKEAADSVSESVDEVVRDAKEAAEAARTDVSRELSDRDSRRIREDVTDTVTEAKADVQEGAESIKGAAGAKLEKVGKAVDDELSAGVEAVKTGVDKAKSSVADTKEALEEGRDKAAVTVSEVKDAVEHEKDEIAKKGKSKVKEAKKAVGGFFGSLMGKGKEAADSVSESVDEVVRDAKEAAEAARTDVVDAKDRVGSSVTETVDEIREDVTDTVTEAKADVQEGADSIKGAAATEVEKVGKTVDNELSAGVQAVETGVDEAKASVADTKEALEEGRDKAAVTVSEVKDAVEHEKDEIAKKGKSKVKEAKKAVGGFFGSLMGKGKEAADSVSESVDEVVRDAKEAAEAARTDVVDAKDRVASSVSETVAEVREDVTDTVAEAKADVQEGADSIKGAAAAEVEKVGKAVDDELSAGVQAVETGVDEAKASVADTKEALEEGRDKAAVTVSEVKDAVEHEKDEIAKKGKSKVKEAKKAVGGFFGSLMGKGKEAADSVSESVDEVVRDAKEAAEAARTDMVDAKDRVGSSVSETVAEVREDVTDTVTEAKADVQEGAESIKGAAAAEVEKVGKAVDDELSAGVKAVETGVDEAKASVADTKEALEEGRDKAAVTVSEVKDAVEHEKDEIAKKGKSKVKEAKKAVGGFFGSLMGKGKEAADSVSESVDEVVRDAKEAAEAARTDVVDAKDRVGSSVTETVDEIREDVTDTVTEAKADVQEGADSIKGAAATEVEKVGKTVDNELSAGVQAVETGVDEAKASVADTKEALEEGRDKAAVTVSEVKDAVEHEKDEIAKKGKSKVKEAKKAVGGFFGSLMGKGKEAADSVSESVDEVVRDAKEAAEAARTDVVDAKDRLGSSVSETVAEVREDVTDTVAEAKADVQEGAESIKGAAAAEVEKVGKAVDDELSAGVKAVETGVDEAKASVADTKEALEEGRDKAAVTVSEVKDAVEHEKDEIAKKGKSKVKEAKKAVGGFFGSLMGKGKEAADSVSESVDEVVRDAKEAAEAARTDVVDAKDRVGSSVTETVDEIREDVTDTVTEAKADVQEGADSIKGAAATEVEKVGKTVDNELSAGVQAVETGVDEAKASVADTKEALEEGRDKAAVTVSEVKDAVEHEKDEIAKKGKSKVKEAKKAVGGFFGSLMGKGKEAADSVSESVDEVVRDAKEAAEAARTDVVNAKDRVGSSVTETVDEIREDVTDTVAEAKADVQEGADSIKGAAATDVEKVGRTVDDELSAGVQAVETGVDEAKASVADTKEALEEGRDKAAVTVSEVKDAVEHEKDEIAKKGKSKVKEAKKAVGGFFGSLMGKGKEAADSVSESVDEVVRDAKEAAEAARTDVVDAEDRVASSVSETVAEVREDVTDTVAEAKADVQEGAESIKGAAAAEVEKVGKALDDELSAGVKAVETGVDEAKASVADTKEALEEGRDKAAVTVSEVKDAVEHEKDEIAKKGKSKVKEAKKAVGGFFGSLMGKGKEAADSVSESVDEVVRDAKEAAEAARTDVVDAKDRVGSSVTETVDEIREDVTDTVTEAKADVQEGAESIKGAAAAEVQKVGKAVDDALSAGVQAVETGVDEAKASVADTKEALEEGRDKAAVTVSEVKDAVEHEKDEIAKKGKSKVKEAKKAVGGFFGSLMGKGKEAADSVSESVDEVVRDAKEAAEAARTDVVDAEDRVASSVSETVAEVREDVTDTVAEAKADVQEGAESIKGAAAAEVEKVGKAVDDELSARVKAVETGVDEAKASVADTKEALEEGRDKAAVTVSEVKDAVEHEKDEIAKKGKSKVKEAKKAVGGFFGSLMGKGKEAADSVSESVDEVVRDAKEAAEAARTDVVDAKDRVGSSVTETVDEIREDVTDTVTEAKADVQEGADSIKGAAATEVEKVGKTVDNELSAGVQAVETGVDEAKASVADTKEALGEGRDKAAVTVSEVKDAVENEKDEIAKKGKSKVKEAKKAVGGFFGSLMGKGKEAADSVSESVDEGKSKVEETQEAVGGFSGSLVGKLKEAADCDSEGLDDVVRDPKEATEAASTVVVDAKDRVASSLTDTGEVILQDSHLVSPICRGNKVANEPAVDLSALDESHIIDSSRLHDTEKEVTLFVEGAGASRTLDDLSVHESAAILGDPDGSRKHRKGSVSFLGEGADVSIAFSDVETVRMSISEELAVQKQAAFLAMPDVLTSQRDEQADELIVQATSQSLLEVEPQNAPGDVCAEPICIQKVVHRHSIDDSCPEVDLSQFREVEFEELHRHQNVVTSPTFIPHRSVSHTSDAALVDPYPVEVEEVCVQRIAPSLTLPEQSDKQDTTQKQGSNRELVELLHSDSVQEASLVSITDKFLTEERKMACVHPEIIFPLAKGLASGQHDVTFSETLHSKEQGQVFESISFIKNKKSPQELTDESQEGTNLVPVSRQVAAHQYDVTVVEQIDTPINLLFSEPLQNNEKEAPRRSKHDFKADGHSVVGPDEVPVVESIDSVLISQQAAQESLQSESHHEFERLVSSHTVEIDTISSKMPEYSDNQHVSKTTHVTSVFEPTPPDSAQSSSNSVNKLASRTKASEVIAAPCVDSVEENKEERSSNGKVLDEGTIDTLVVGGQIGDIAVRITSTVEEVASDVTDISITTVSDAVETGSSFELSDTSIDRDSLPSAENKLVTEYTTHSTGAAGTDVLEEIKTVSTCAVRDEKDEPVGTDSSVLHRGNVDFLVCDPSKMVAEEQKIHNDDIQLTLDDSQPSEIEREPLRSQSITVEPLLGDGKKKRESHNRNTVTSIIGGKDAVSAVTKLTRIQKKQKGGDGAGAVSSEVKTKSTVRYAAQHTTSVSQRTLGTPSSRDRSTGTATAVNATSTQANSRDTSEKRITEFHSRQTPSFNYMRTTVSREAKRSKDSQDSSEKPSNSQKSSKEGTPTRKTPLAHHTTRLVSVSHNAPSERLIDRQPAKGSLERKKKQFSTKQSFSEGTTTTKISKQATKVPSTSRPPSVSSSSSSNRRISESSSTSSTKSITYTGPKHVSHTQPLTSTKVIKEHSQRTRGAKTSSVSQIPGPSVLRDTVTSVTVTTVRRSFDVSEPSKVLGREHIASPTLMSSRTIPIPSTVPSRDLEKVKSHESVPSAYTGDDIELTEPDCASLNQDEAEATRVFSPPEEAVTRRASSAPIPLTKEHLMHSLQPRLQTSLPSSPSRLARSGNHGLVTQLLTSEVFTRTVESTDAVEVVYHQPERQRRPTDGDQSFIDTTDSSLSESTAIPSSSTSSDRRRSRSASPKATKRSDVISSVDTAETVLFVINEEQGDACPKPELRTMCDIPTIAISAGDDELELCGPDSATFLADDPGHLTDIDVFETSDTGDDVDGHVSPGLAIDSYVEFENTLDETLNIGDNSAQTVTASSQQGTRDIFQLCQGDIMHGCTDIEDINDIEGELEIEEVEYSDTDLRIIDTILGESGDVAIADSLKGSFFGSPSPSVTPDHSLFVKKHKPTERCQKKTARRKHLAPTQRCSQSHATPDHLQSISRLKCSSNPLRRRRSKSPRNLATGVQCGSVTDVEDLDLSTTEDPFENEISFSTINAPDSSGVGILHENCPSFQDLSALETKSEDVNSDNNLNIPKFGSLSASPDVFEVMTDSEEVNFAKDELHLLKRMEELSVVSVSHGSKGRHHVKESYDSSCSSSDDGRETHRRSAAKRKVPKITLQRADEAESSDRDESVEFDNGDTSFRRDECFTDREDLKLSEYSDVEDDRNRSALSIISDMGSITDTELYEDDESLRPCTPEPDIDDSDERIPAPVRELTLLKEVEEGRPESVVLPLGDGQAQGLRVASDETAGATDTESVLGESEDDQLDCKSPDMPDIDGGEVKATDTVKYQKNRICIGRTGDFFESVTDTDDTAGICLAKKKRGKIRVGEKAPGTSLCVQRPYTEKSDVEEIEVSDFEEPLIDDSAHCSFHLRSLSQTLFVKTDVESLSGTSACEEDDQYSSDNCPTPEMLKHLGGETVANADGDGPFSIERRKEIISSTDEIVDGLIAAMHSEIGHTDVEDDFVTSTDEEFVRSARVSIDVEQSFVVDKSMRKLNIEDPEEAQYVKGKPLRESQTDVEEVGLSEEEITSHLVVIEKHPEVCVCLTSHENGSLNTSVCICVSKDSNDDHHLSLVTHSNTNTSRGRISSSPGNTSEVEDRTTRQISDGLGGGRIGSEVQPPSTCPLPIPRHHTVDKDDDDPDSEPAIQESIKSYSERRAFWEQVANSGSAETPTEVTPTQYVDTKPPTLQATPVPIPRSCHRNESVDSEADYLAKRGKNIGEENVAYISDDESLANKRPSRMHSVEEYSETQAPVAVRKALFERSISLPCTAGNEIGKRKRQFEQHVRKELVAENLLSQLEEEGVPEHKDLPPRGTADGIGDTILSDETSVTDISLDRSALKYSHAELKMNDLDDVMRETAAALVADAVNSAEAIVHKAEEHVIQYSEEEVIEWQGVHDTKSKTEDGDSELQESLGDEKSNAELRRESLARTHDACSSKLAEVMQYKGETICKPSDSLEVHVDKSETEDTEKTRDLDDDIKELENQRRAESRVSSADSKGTRGPGDHQSQSSSEDTQCESDVTPEDHPDQSEIHSLYQPQQNIQDVVWEVGIQDQPEPLAEEFVHEILVPSGRIILQNGDVDEDQRYSHNTASLITEEEARKVAEELVQNIEDEVSKRRIEIPISDSIRQIAEEKKLEEREIELMESILAKKQRDQNHLFSRTDTTTSSMEITDEDLRSSGVEIDLSPTESQSGLYQCMDPRARQEHEKPEALRSEDIDLSDLKPDPIQVDDIPNDRLHKNFSIIEESEECDTRSDHSDGRDVNKRYRLGSETRDEIQQSLDAVNEELDEEFVVKGFSLSSHQCYQVAGAHEQQAQECGSDVSPLQSSLRGSPTGSTTSSGGKKTPPPKPERKSRESTGARDCGPLEVSNNDKNVYRVVDHITVRAESLESQKSSSQDDKSPISSGETGKDALEAPGVVRRQHSRPDGESSSSGERSSGALCPDRRSGADFDPYSSSSESHYHSFEQSYSRPCSSDIEGLLAVTTGSSEYESALASARSFTSTDYQTAVSSLSSRESMKSLDSESSGHLASVEVSSEASETLVPSGTDLDDMDDSINVVLEEDLNQRCDFANHERTRVMVLAKEVTKYPSADISDDDAEDTRDQIETDEEDDIPQVMKRSHEMTFHPETKGQSSGRSDIVDVPDDKLGSSLDGDNGSVLSMSISSASETIAVKTVVELSRTDSEKMDASGTSEQLSVSATSQEISISAELKDDAEDCPFSPIPKTIDSGTSTPTHHRDSNVSSVTLSTSTVDENGIQSASTQVTSETPAIPQDLPRRSHRRNESTTNFISFLPKKTVPERFSDTIKESHAPESEGYFEVLSTRQSDGTLTSQKDEQLEESYQTEADQAFHRDAREGRYLPDDVDQELEQLDGSRPQSQVSKSDSESGHRGVSSGFSDERADSELAEVLRQESSDTAFDDIIERPLTPEPADEIQIKTNLAEFSSEALASVSELDMEYSQAHTFSRTVEYASHVSPLKDKPCVAWEHTSDHEDEMAEAEAAFHMVPHHSPHHGIHHHQPKLPETILEDEDAEQCELEAREAAIREQTRRREEHMQSISPANIPDITVTQHMAPMIDQEYQYPDLEQEEEHRVAESVTSSRDSTTVSETTTESSQGMEYVLDDSTMTHSEVSTVLDQTLKDVKGNGNEIDSVTESPTSESFEMLEKPDENNSKQDFSDDFVIIEEIGKEATETDSEGRGVRISSASIAIKRREVEHYEEDELVAQSPPPLMTRKMDVKYYGGGGVLDENDPFRFQDGSENDQSAVDHEVEAEAEVEAGKKWIEMQFGVEEPATVTAGYNYEMEFERGPLEDIKEEDEMGTSSKIGSVGSQKESIGSFGSGSVKESLSSTPEYDVLAGKKYFTRSGEHDDISMSSLQEFESLEHQLAMDSAHRRMVGSQDSLNGIPKKRIPGDDISLASLQEFEKMEKACVEAERIEIRARVEEALLSEIDEGHESQVSDSDETISGAAMRTIGDSDSDDYDKRMFEIDEIIRQAQSNVERFDIPIRRSGDPESFGRGDSLEEVARVPDLDFDAPMSLITSTDSLELRKLPDSMVTSSDSLEVKVSPSQQMLTSADSIELQQQLKAPTTADIMIDSIELSSDPSHMITSSDSLELETTRERADADDEDASLAGRGSLKSGTGSLYDRSSSSGRDGDFSSSSALGAYGGMRVDPSMLGSTDSLEPSSSTATHATYQYETDSNMSSSFTSGGSNTMVSSTETLEASASMPPEGAWFEENFAEGGTFLPENVQPSDSEYSHVIKRLVQSSPEIQKVTSRGPASGAAYKEYIDRFCAGDQTYETQQIGSDGSGNSTRVVQHRVVVRDNLSHTELTGLELENFHRFHGITETDLTNILSSSSSSQAEVPGPGAIVATTQHRLTASHLTAEAPEDEEVSSAEEKHLVAGSNVVFSALAITCFIYTFQIITLLLECKIKSSSKYLCQLSYKLIGKYCNFKKVINLLNI</sequence>
<feature type="compositionally biased region" description="Basic and acidic residues" evidence="9">
    <location>
        <begin position="4326"/>
        <end position="4338"/>
    </location>
</feature>
<feature type="compositionally biased region" description="Polar residues" evidence="9">
    <location>
        <begin position="3600"/>
        <end position="3614"/>
    </location>
</feature>
<dbReference type="GO" id="GO:0042157">
    <property type="term" value="P:lipoprotein metabolic process"/>
    <property type="evidence" value="ECO:0007669"/>
    <property type="project" value="InterPro"/>
</dbReference>
<feature type="region of interest" description="Disordered" evidence="9">
    <location>
        <begin position="5795"/>
        <end position="5815"/>
    </location>
</feature>
<feature type="compositionally biased region" description="Basic and acidic residues" evidence="9">
    <location>
        <begin position="5164"/>
        <end position="5179"/>
    </location>
</feature>
<dbReference type="GO" id="GO:0030527">
    <property type="term" value="F:structural constituent of chromatin"/>
    <property type="evidence" value="ECO:0007669"/>
    <property type="project" value="InterPro"/>
</dbReference>
<feature type="compositionally biased region" description="Basic and acidic residues" evidence="9">
    <location>
        <begin position="3739"/>
        <end position="3748"/>
    </location>
</feature>
<evidence type="ECO:0000256" key="5">
    <source>
        <dbReference type="ARBA" id="ARBA00023125"/>
    </source>
</evidence>
<feature type="region of interest" description="Disordered" evidence="9">
    <location>
        <begin position="6288"/>
        <end position="6320"/>
    </location>
</feature>
<feature type="region of interest" description="Disordered" evidence="9">
    <location>
        <begin position="5829"/>
        <end position="5857"/>
    </location>
</feature>
<feature type="compositionally biased region" description="Basic and acidic residues" evidence="9">
    <location>
        <begin position="6365"/>
        <end position="6378"/>
    </location>
</feature>
<feature type="compositionally biased region" description="Low complexity" evidence="9">
    <location>
        <begin position="3876"/>
        <end position="3890"/>
    </location>
</feature>
<feature type="compositionally biased region" description="Basic and acidic residues" evidence="9">
    <location>
        <begin position="3497"/>
        <end position="3508"/>
    </location>
</feature>
<feature type="compositionally biased region" description="Low complexity" evidence="9">
    <location>
        <begin position="5944"/>
        <end position="5955"/>
    </location>
</feature>
<dbReference type="Gene3D" id="1.20.5.1230">
    <property type="entry name" value="Apolipoprotein A-I"/>
    <property type="match status" value="6"/>
</dbReference>
<feature type="region of interest" description="Disordered" evidence="9">
    <location>
        <begin position="3088"/>
        <end position="3112"/>
    </location>
</feature>
<feature type="transmembrane region" description="Helical" evidence="10">
    <location>
        <begin position="7107"/>
        <end position="7128"/>
    </location>
</feature>
<evidence type="ECO:0000256" key="3">
    <source>
        <dbReference type="ARBA" id="ARBA00008788"/>
    </source>
</evidence>
<evidence type="ECO:0000313" key="11">
    <source>
        <dbReference type="EMBL" id="KAK3929982.1"/>
    </source>
</evidence>
<gene>
    <name evidence="11" type="ORF">KUF71_020966</name>
</gene>
<dbReference type="PANTHER" id="PTHR18976">
    <property type="entry name" value="APOLIPOPROTEIN"/>
    <property type="match status" value="1"/>
</dbReference>
<feature type="compositionally biased region" description="Basic and acidic residues" evidence="9">
    <location>
        <begin position="5578"/>
        <end position="5605"/>
    </location>
</feature>
<feature type="compositionally biased region" description="Basic and acidic residues" evidence="9">
    <location>
        <begin position="3574"/>
        <end position="3586"/>
    </location>
</feature>
<dbReference type="GO" id="GO:0008289">
    <property type="term" value="F:lipid binding"/>
    <property type="evidence" value="ECO:0007669"/>
    <property type="project" value="InterPro"/>
</dbReference>
<keyword evidence="8" id="KW-0175">Coiled coil</keyword>
<reference evidence="11" key="2">
    <citation type="journal article" date="2023" name="BMC Genomics">
        <title>Pest status, molecular evolution, and epigenetic factors derived from the genome assembly of Frankliniella fusca, a thysanopteran phytovirus vector.</title>
        <authorList>
            <person name="Catto M.A."/>
            <person name="Labadie P.E."/>
            <person name="Jacobson A.L."/>
            <person name="Kennedy G.G."/>
            <person name="Srinivasan R."/>
            <person name="Hunt B.G."/>
        </authorList>
    </citation>
    <scope>NUCLEOTIDE SEQUENCE</scope>
    <source>
        <strain evidence="11">PL_HMW_Pooled</strain>
    </source>
</reference>
<name>A0AAE1HXW1_9NEOP</name>
<dbReference type="Pfam" id="PF01442">
    <property type="entry name" value="Apolipoprotein"/>
    <property type="match status" value="9"/>
</dbReference>
<feature type="compositionally biased region" description="Polar residues" evidence="9">
    <location>
        <begin position="6521"/>
        <end position="6535"/>
    </location>
</feature>
<comment type="similarity">
    <text evidence="3">Belongs to the apolipoprotein A1/A4/E family.</text>
</comment>
<keyword evidence="4" id="KW-0158">Chromosome</keyword>
<feature type="region of interest" description="Disordered" evidence="9">
    <location>
        <begin position="4118"/>
        <end position="4169"/>
    </location>
</feature>
<feature type="compositionally biased region" description="Polar residues" evidence="9">
    <location>
        <begin position="3509"/>
        <end position="3520"/>
    </location>
</feature>
<feature type="compositionally biased region" description="Basic and acidic residues" evidence="9">
    <location>
        <begin position="5553"/>
        <end position="5563"/>
    </location>
</feature>
<comment type="subcellular location">
    <subcellularLocation>
        <location evidence="2">Chromosome</location>
    </subcellularLocation>
    <subcellularLocation>
        <location evidence="1">Nucleus</location>
    </subcellularLocation>
</comment>
<feature type="region of interest" description="Disordered" evidence="9">
    <location>
        <begin position="3851"/>
        <end position="3909"/>
    </location>
</feature>
<evidence type="ECO:0000256" key="8">
    <source>
        <dbReference type="SAM" id="Coils"/>
    </source>
</evidence>
<keyword evidence="10" id="KW-0472">Membrane</keyword>
<feature type="region of interest" description="Disordered" evidence="9">
    <location>
        <begin position="3432"/>
        <end position="3686"/>
    </location>
</feature>
<feature type="compositionally biased region" description="Polar residues" evidence="9">
    <location>
        <begin position="3866"/>
        <end position="3875"/>
    </location>
</feature>
<dbReference type="InterPro" id="IPR001951">
    <property type="entry name" value="Histone_H4"/>
</dbReference>
<dbReference type="GO" id="GO:0006869">
    <property type="term" value="P:lipid transport"/>
    <property type="evidence" value="ECO:0007669"/>
    <property type="project" value="InterPro"/>
</dbReference>
<dbReference type="InterPro" id="IPR050163">
    <property type="entry name" value="Apolipoprotein_A1/A4/E"/>
</dbReference>
<evidence type="ECO:0000256" key="4">
    <source>
        <dbReference type="ARBA" id="ARBA00022454"/>
    </source>
</evidence>
<feature type="compositionally biased region" description="Basic and acidic residues" evidence="9">
    <location>
        <begin position="3521"/>
        <end position="3536"/>
    </location>
</feature>
<evidence type="ECO:0000256" key="10">
    <source>
        <dbReference type="SAM" id="Phobius"/>
    </source>
</evidence>
<dbReference type="EMBL" id="JAHWGI010001407">
    <property type="protein sequence ID" value="KAK3929982.1"/>
    <property type="molecule type" value="Genomic_DNA"/>
</dbReference>
<feature type="compositionally biased region" description="Polar residues" evidence="9">
    <location>
        <begin position="6803"/>
        <end position="6813"/>
    </location>
</feature>
<feature type="region of interest" description="Disordered" evidence="9">
    <location>
        <begin position="1"/>
        <end position="46"/>
    </location>
</feature>
<feature type="region of interest" description="Disordered" evidence="9">
    <location>
        <begin position="5100"/>
        <end position="5132"/>
    </location>
</feature>
<evidence type="ECO:0000256" key="6">
    <source>
        <dbReference type="ARBA" id="ARBA00023242"/>
    </source>
</evidence>
<feature type="compositionally biased region" description="Basic and acidic residues" evidence="9">
    <location>
        <begin position="5186"/>
        <end position="5195"/>
    </location>
</feature>
<feature type="region of interest" description="Disordered" evidence="9">
    <location>
        <begin position="3732"/>
        <end position="3760"/>
    </location>
</feature>
<dbReference type="PANTHER" id="PTHR18976:SF34">
    <property type="entry name" value="LIPID-BINDING PROTEIN"/>
    <property type="match status" value="1"/>
</dbReference>
<keyword evidence="12" id="KW-1185">Reference proteome</keyword>
<feature type="compositionally biased region" description="Low complexity" evidence="9">
    <location>
        <begin position="6840"/>
        <end position="6860"/>
    </location>
</feature>
<feature type="compositionally biased region" description="Polar residues" evidence="9">
    <location>
        <begin position="6350"/>
        <end position="6362"/>
    </location>
</feature>
<dbReference type="Gene3D" id="1.20.120.20">
    <property type="entry name" value="Apolipoprotein"/>
    <property type="match status" value="6"/>
</dbReference>
<feature type="region of interest" description="Disordered" evidence="9">
    <location>
        <begin position="4776"/>
        <end position="4850"/>
    </location>
</feature>
<reference evidence="11" key="1">
    <citation type="submission" date="2021-07" db="EMBL/GenBank/DDBJ databases">
        <authorList>
            <person name="Catto M.A."/>
            <person name="Jacobson A."/>
            <person name="Kennedy G."/>
            <person name="Labadie P."/>
            <person name="Hunt B.G."/>
            <person name="Srinivasan R."/>
        </authorList>
    </citation>
    <scope>NUCLEOTIDE SEQUENCE</scope>
    <source>
        <strain evidence="11">PL_HMW_Pooled</strain>
        <tissue evidence="11">Head</tissue>
    </source>
</reference>
<feature type="region of interest" description="Disordered" evidence="9">
    <location>
        <begin position="4450"/>
        <end position="4486"/>
    </location>
</feature>
<feature type="coiled-coil region" evidence="8">
    <location>
        <begin position="5298"/>
        <end position="5359"/>
    </location>
</feature>
<keyword evidence="6" id="KW-0539">Nucleus</keyword>
<feature type="compositionally biased region" description="Polar residues" evidence="9">
    <location>
        <begin position="3675"/>
        <end position="3684"/>
    </location>
</feature>
<feature type="compositionally biased region" description="Basic and acidic residues" evidence="9">
    <location>
        <begin position="17"/>
        <end position="40"/>
    </location>
</feature>
<keyword evidence="10" id="KW-0812">Transmembrane</keyword>
<dbReference type="GO" id="GO:0003677">
    <property type="term" value="F:DNA binding"/>
    <property type="evidence" value="ECO:0007669"/>
    <property type="project" value="UniProtKB-KW"/>
</dbReference>
<dbReference type="InterPro" id="IPR000074">
    <property type="entry name" value="ApoA_E"/>
</dbReference>
<proteinExistence type="inferred from homology"/>
<feature type="compositionally biased region" description="Polar residues" evidence="9">
    <location>
        <begin position="4131"/>
        <end position="4155"/>
    </location>
</feature>
<feature type="compositionally biased region" description="Low complexity" evidence="9">
    <location>
        <begin position="3615"/>
        <end position="3644"/>
    </location>
</feature>
<feature type="compositionally biased region" description="Basic and acidic residues" evidence="9">
    <location>
        <begin position="5120"/>
        <end position="5132"/>
    </location>
</feature>